<dbReference type="SUPFAM" id="SSF56935">
    <property type="entry name" value="Porins"/>
    <property type="match status" value="1"/>
</dbReference>
<keyword evidence="2" id="KW-0732">Signal</keyword>
<dbReference type="RefSeq" id="WP_103913782.1">
    <property type="nucleotide sequence ID" value="NZ_FNUS01000004.1"/>
</dbReference>
<dbReference type="EMBL" id="FNUS01000004">
    <property type="protein sequence ID" value="SEG26314.1"/>
    <property type="molecule type" value="Genomic_DNA"/>
</dbReference>
<dbReference type="InterPro" id="IPR012910">
    <property type="entry name" value="Plug_dom"/>
</dbReference>
<evidence type="ECO:0000256" key="1">
    <source>
        <dbReference type="ARBA" id="ARBA00004442"/>
    </source>
</evidence>
<dbReference type="Pfam" id="PF07715">
    <property type="entry name" value="Plug"/>
    <property type="match status" value="1"/>
</dbReference>
<dbReference type="Pfam" id="PF00593">
    <property type="entry name" value="TonB_dep_Rec_b-barrel"/>
    <property type="match status" value="1"/>
</dbReference>
<evidence type="ECO:0000259" key="8">
    <source>
        <dbReference type="Pfam" id="PF07715"/>
    </source>
</evidence>
<dbReference type="PANTHER" id="PTHR40980:SF5">
    <property type="entry name" value="TONB-DEPENDENT RECEPTOR"/>
    <property type="match status" value="1"/>
</dbReference>
<comment type="similarity">
    <text evidence="6">Belongs to the TonB-dependent receptor family.</text>
</comment>
<evidence type="ECO:0000256" key="3">
    <source>
        <dbReference type="ARBA" id="ARBA00023077"/>
    </source>
</evidence>
<dbReference type="Gene3D" id="2.170.130.10">
    <property type="entry name" value="TonB-dependent receptor, plug domain"/>
    <property type="match status" value="1"/>
</dbReference>
<evidence type="ECO:0000313" key="9">
    <source>
        <dbReference type="EMBL" id="SEG26314.1"/>
    </source>
</evidence>
<dbReference type="OrthoDB" id="9768470at2"/>
<dbReference type="InterPro" id="IPR010917">
    <property type="entry name" value="TonB_rcpt_CS"/>
</dbReference>
<feature type="domain" description="TonB-dependent receptor plug" evidence="8">
    <location>
        <begin position="60"/>
        <end position="144"/>
    </location>
</feature>
<dbReference type="AlphaFoldDB" id="A0A1H5YQP0"/>
<dbReference type="InterPro" id="IPR037066">
    <property type="entry name" value="Plug_dom_sf"/>
</dbReference>
<dbReference type="Proteomes" id="UP000236738">
    <property type="component" value="Unassembled WGS sequence"/>
</dbReference>
<keyword evidence="3 6" id="KW-0798">TonB box</keyword>
<name>A0A1H5YQP0_9FLAO</name>
<dbReference type="Gene3D" id="2.40.170.20">
    <property type="entry name" value="TonB-dependent receptor, beta-barrel domain"/>
    <property type="match status" value="1"/>
</dbReference>
<dbReference type="InterPro" id="IPR036942">
    <property type="entry name" value="Beta-barrel_TonB_sf"/>
</dbReference>
<sequence>MRLQKIGISVLFLYSSVLVFGQKTKSDSVKSEKKIEGVILQGSTKKSNADNLINLQKKSIGITENVGSDQLQKQGVSDVSTALTKASGTQKQESTGAIFVRGLGDRYNETTLNGLPIPSDDPENKNIDLAIFKTSMVEYLSLDKVYSPTFLGDFGGANINIVSKEFSGKPYIKIGLGSGINLQTFDKKDFKLQNGGPGFFGYKVSTFKSNVDPQVTYPFTTSWNFKDAKNPFNSNFNLEAGKSFTFKNGKKLSVFAYGGFDNDYIYSQGKEGFFDSTGAFIKELDKVERYTYSTNTTGLFNATLKLNSNNKISYTSNFIHTSVQDARFYTGKLREIGSQNQIYIARNDNKISNLWINQLFGNHKISDTWTADWALGYNMLDTKRPDRLQNTFDITDPTSPKLLTGSIIQNHRYYDDLKENTILGFVHLTKTLNQFKINFGYDGQLKKRDFNYTTIGLQLNFVPSFIDVNNVDGIFNPANNSSIIYNTLRGYGHGVFDPFFYNFKQIIHSSFLNVDYKISDRLTAQIGGRYDYINIDNTWDSSELGAGVKVTRYNKFLPALNVKYEVSDKQNLRFAASKTYTLPQPKELVPIAYYDVTNNTYGNPKVYPSDNYNADLKWEYFPKRGEVLSVTAFGKYIKNPIARTTYSSASSSDMTYFNIADYGTIFGAEVEIRKDIYDWGKTRLYTFLNGSYMNTNQKLNADKVARENGKSIEFSGQTSEKIQGASDFLANVNLGLNHKFGAKKDFDFVVSYAYVGRSLYSIGTNNTGNFYQKPINVLDATLNINLDGIGIGIFAKNLLNPNYIITQENKAGIFTNRDYTRGRELGFNISYKF</sequence>
<evidence type="ECO:0000256" key="6">
    <source>
        <dbReference type="RuleBase" id="RU003357"/>
    </source>
</evidence>
<evidence type="ECO:0000256" key="2">
    <source>
        <dbReference type="ARBA" id="ARBA00022729"/>
    </source>
</evidence>
<accession>A0A1H5YQP0</accession>
<protein>
    <submittedName>
        <fullName evidence="9">Outer membrane receptor proteins, mostly Fe transport</fullName>
    </submittedName>
</protein>
<keyword evidence="9" id="KW-0675">Receptor</keyword>
<dbReference type="InterPro" id="IPR000531">
    <property type="entry name" value="Beta-barrel_TonB"/>
</dbReference>
<comment type="subcellular location">
    <subcellularLocation>
        <location evidence="1 6">Cell outer membrane</location>
    </subcellularLocation>
</comment>
<evidence type="ECO:0000256" key="4">
    <source>
        <dbReference type="ARBA" id="ARBA00023136"/>
    </source>
</evidence>
<reference evidence="10" key="1">
    <citation type="submission" date="2016-10" db="EMBL/GenBank/DDBJ databases">
        <authorList>
            <person name="Varghese N."/>
            <person name="Submissions S."/>
        </authorList>
    </citation>
    <scope>NUCLEOTIDE SEQUENCE [LARGE SCALE GENOMIC DNA]</scope>
    <source>
        <strain evidence="10">DSM 21580</strain>
    </source>
</reference>
<keyword evidence="5" id="KW-0998">Cell outer membrane</keyword>
<feature type="domain" description="TonB-dependent receptor-like beta-barrel" evidence="7">
    <location>
        <begin position="325"/>
        <end position="798"/>
    </location>
</feature>
<evidence type="ECO:0000256" key="5">
    <source>
        <dbReference type="ARBA" id="ARBA00023237"/>
    </source>
</evidence>
<gene>
    <name evidence="9" type="ORF">SAMN05421847_1820</name>
</gene>
<dbReference type="GO" id="GO:0009279">
    <property type="term" value="C:cell outer membrane"/>
    <property type="evidence" value="ECO:0007669"/>
    <property type="project" value="UniProtKB-SubCell"/>
</dbReference>
<dbReference type="PROSITE" id="PS01156">
    <property type="entry name" value="TONB_DEPENDENT_REC_2"/>
    <property type="match status" value="1"/>
</dbReference>
<evidence type="ECO:0000313" key="10">
    <source>
        <dbReference type="Proteomes" id="UP000236738"/>
    </source>
</evidence>
<dbReference type="PANTHER" id="PTHR40980">
    <property type="entry name" value="PLUG DOMAIN-CONTAINING PROTEIN"/>
    <property type="match status" value="1"/>
</dbReference>
<proteinExistence type="inferred from homology"/>
<evidence type="ECO:0000259" key="7">
    <source>
        <dbReference type="Pfam" id="PF00593"/>
    </source>
</evidence>
<keyword evidence="10" id="KW-1185">Reference proteome</keyword>
<keyword evidence="4 6" id="KW-0472">Membrane</keyword>
<organism evidence="9 10">
    <name type="scientific">Halpernia humi</name>
    <dbReference type="NCBI Taxonomy" id="493375"/>
    <lineage>
        <taxon>Bacteria</taxon>
        <taxon>Pseudomonadati</taxon>
        <taxon>Bacteroidota</taxon>
        <taxon>Flavobacteriia</taxon>
        <taxon>Flavobacteriales</taxon>
        <taxon>Weeksellaceae</taxon>
        <taxon>Chryseobacterium group</taxon>
        <taxon>Halpernia</taxon>
    </lineage>
</organism>